<dbReference type="EMBL" id="JAVREJ010000007">
    <property type="protein sequence ID" value="MDT0350345.1"/>
    <property type="molecule type" value="Genomic_DNA"/>
</dbReference>
<comment type="caution">
    <text evidence="3">The sequence shown here is derived from an EMBL/GenBank/DDBJ whole genome shotgun (WGS) entry which is preliminary data.</text>
</comment>
<feature type="transmembrane region" description="Helical" evidence="2">
    <location>
        <begin position="51"/>
        <end position="71"/>
    </location>
</feature>
<keyword evidence="2" id="KW-0812">Transmembrane</keyword>
<feature type="transmembrane region" description="Helical" evidence="2">
    <location>
        <begin position="12"/>
        <end position="31"/>
    </location>
</feature>
<gene>
    <name evidence="3" type="ORF">RM445_12505</name>
</gene>
<feature type="transmembrane region" description="Helical" evidence="2">
    <location>
        <begin position="142"/>
        <end position="162"/>
    </location>
</feature>
<name>A0ABU2N8S6_9PSEU</name>
<evidence type="ECO:0008006" key="5">
    <source>
        <dbReference type="Google" id="ProtNLM"/>
    </source>
</evidence>
<feature type="transmembrane region" description="Helical" evidence="2">
    <location>
        <begin position="168"/>
        <end position="187"/>
    </location>
</feature>
<keyword evidence="2" id="KW-0472">Membrane</keyword>
<reference evidence="4" key="1">
    <citation type="submission" date="2023-07" db="EMBL/GenBank/DDBJ databases">
        <title>30 novel species of actinomycetes from the DSMZ collection.</title>
        <authorList>
            <person name="Nouioui I."/>
        </authorList>
    </citation>
    <scope>NUCLEOTIDE SEQUENCE [LARGE SCALE GENOMIC DNA]</scope>
    <source>
        <strain evidence="4">DSM 45834</strain>
    </source>
</reference>
<keyword evidence="2" id="KW-1133">Transmembrane helix</keyword>
<keyword evidence="4" id="KW-1185">Reference proteome</keyword>
<protein>
    <recommendedName>
        <fullName evidence="5">Integral membrane protein</fullName>
    </recommendedName>
</protein>
<feature type="region of interest" description="Disordered" evidence="1">
    <location>
        <begin position="234"/>
        <end position="258"/>
    </location>
</feature>
<evidence type="ECO:0000256" key="1">
    <source>
        <dbReference type="SAM" id="MobiDB-lite"/>
    </source>
</evidence>
<sequence length="258" mass="28028">MWAELASVVLKPTFFMLVAFVVTFLITRYVTHMIRDGRGPFRDNTMGGVHIHHEVYGIFLLLGSGALEFAYRPEAPGGQILAAFFGAGAALTLDEFALWLHLDDVYWGPEGRRSVDAVLVAVIVGGLLLTEAAPWDVDSSDGMTVAGVLIAVNLLFIVIALFKGRIVLGILGMLVPVLAYVAAVRLARPRSPWARRFYRSGSRRLARAQRRFPAGKASRWDPVINLFAGRPAPEVGMTPADPPVALGPNPSDESAAHR</sequence>
<organism evidence="3 4">
    <name type="scientific">Pseudonocardia charpentierae</name>
    <dbReference type="NCBI Taxonomy" id="3075545"/>
    <lineage>
        <taxon>Bacteria</taxon>
        <taxon>Bacillati</taxon>
        <taxon>Actinomycetota</taxon>
        <taxon>Actinomycetes</taxon>
        <taxon>Pseudonocardiales</taxon>
        <taxon>Pseudonocardiaceae</taxon>
        <taxon>Pseudonocardia</taxon>
    </lineage>
</organism>
<feature type="transmembrane region" description="Helical" evidence="2">
    <location>
        <begin position="114"/>
        <end position="130"/>
    </location>
</feature>
<proteinExistence type="predicted"/>
<evidence type="ECO:0000313" key="4">
    <source>
        <dbReference type="Proteomes" id="UP001183202"/>
    </source>
</evidence>
<evidence type="ECO:0000313" key="3">
    <source>
        <dbReference type="EMBL" id="MDT0350345.1"/>
    </source>
</evidence>
<dbReference type="Proteomes" id="UP001183202">
    <property type="component" value="Unassembled WGS sequence"/>
</dbReference>
<feature type="transmembrane region" description="Helical" evidence="2">
    <location>
        <begin position="80"/>
        <end position="102"/>
    </location>
</feature>
<evidence type="ECO:0000256" key="2">
    <source>
        <dbReference type="SAM" id="Phobius"/>
    </source>
</evidence>
<accession>A0ABU2N8S6</accession>
<dbReference type="RefSeq" id="WP_311556379.1">
    <property type="nucleotide sequence ID" value="NZ_JAVREJ010000007.1"/>
</dbReference>